<protein>
    <submittedName>
        <fullName evidence="4">Transthyretin-like family protein</fullName>
    </submittedName>
</protein>
<dbReference type="AlphaFoldDB" id="A0A915IGX5"/>
<keyword evidence="2" id="KW-0732">Signal</keyword>
<reference evidence="4" key="1">
    <citation type="submission" date="2022-11" db="UniProtKB">
        <authorList>
            <consortium name="WormBaseParasite"/>
        </authorList>
    </citation>
    <scope>IDENTIFICATION</scope>
</reference>
<feature type="chain" id="PRO_5037185105" evidence="2">
    <location>
        <begin position="25"/>
        <end position="139"/>
    </location>
</feature>
<feature type="signal peptide" evidence="2">
    <location>
        <begin position="1"/>
        <end position="24"/>
    </location>
</feature>
<name>A0A915IGX5_ROMCU</name>
<keyword evidence="3" id="KW-1185">Reference proteome</keyword>
<evidence type="ECO:0000313" key="3">
    <source>
        <dbReference type="Proteomes" id="UP000887565"/>
    </source>
</evidence>
<evidence type="ECO:0000313" key="4">
    <source>
        <dbReference type="WBParaSite" id="nRc.2.0.1.t12581-RA"/>
    </source>
</evidence>
<dbReference type="WBParaSite" id="nRc.2.0.1.t12581-RA">
    <property type="protein sequence ID" value="nRc.2.0.1.t12581-RA"/>
    <property type="gene ID" value="nRc.2.0.1.g12581"/>
</dbReference>
<comment type="similarity">
    <text evidence="1">Belongs to the nematode transthyretin-like family.</text>
</comment>
<dbReference type="Gene3D" id="2.60.40.3330">
    <property type="match status" value="1"/>
</dbReference>
<dbReference type="PANTHER" id="PTHR21700">
    <property type="entry name" value="TRANSTHYRETIN-LIKE FAMILY PROTEIN-RELATED"/>
    <property type="match status" value="1"/>
</dbReference>
<dbReference type="GO" id="GO:0009986">
    <property type="term" value="C:cell surface"/>
    <property type="evidence" value="ECO:0007669"/>
    <property type="project" value="InterPro"/>
</dbReference>
<proteinExistence type="inferred from homology"/>
<dbReference type="OMA" id="CAIFGCA"/>
<evidence type="ECO:0000256" key="2">
    <source>
        <dbReference type="SAM" id="SignalP"/>
    </source>
</evidence>
<evidence type="ECO:0000256" key="1">
    <source>
        <dbReference type="ARBA" id="ARBA00010112"/>
    </source>
</evidence>
<organism evidence="3 4">
    <name type="scientific">Romanomermis culicivorax</name>
    <name type="common">Nematode worm</name>
    <dbReference type="NCBI Taxonomy" id="13658"/>
    <lineage>
        <taxon>Eukaryota</taxon>
        <taxon>Metazoa</taxon>
        <taxon>Ecdysozoa</taxon>
        <taxon>Nematoda</taxon>
        <taxon>Enoplea</taxon>
        <taxon>Dorylaimia</taxon>
        <taxon>Mermithida</taxon>
        <taxon>Mermithoidea</taxon>
        <taxon>Mermithidae</taxon>
        <taxon>Romanomermis</taxon>
    </lineage>
</organism>
<sequence length="139" mass="15354">MNNISMKVQILALISLIFVGGTSAGLQKYAVKGRLMCGAVPATGDSYDTGRPDDNLDEKTTDGQGNFYLAGQTSELGDIDPMLKIYHHCLDGVFSIRKRRWRFELPKKNIGHGSNSQPKILELGTINLEVKPLAEDRNF</sequence>
<accession>A0A915IGX5</accession>
<dbReference type="InterPro" id="IPR001534">
    <property type="entry name" value="Transthyretin-like"/>
</dbReference>
<dbReference type="InterPro" id="IPR038479">
    <property type="entry name" value="Transthyretin-like_sf"/>
</dbReference>
<dbReference type="Proteomes" id="UP000887565">
    <property type="component" value="Unplaced"/>
</dbReference>
<dbReference type="Pfam" id="PF01060">
    <property type="entry name" value="TTR-52"/>
    <property type="match status" value="1"/>
</dbReference>